<proteinExistence type="predicted"/>
<gene>
    <name evidence="2" type="primary">raf-1</name>
</gene>
<dbReference type="SMART" id="SM01045">
    <property type="entry name" value="BURP"/>
    <property type="match status" value="1"/>
</dbReference>
<evidence type="ECO:0000259" key="1">
    <source>
        <dbReference type="PROSITE" id="PS51277"/>
    </source>
</evidence>
<dbReference type="AlphaFoldDB" id="Q2L3D6"/>
<name>Q2L3D6_BRASY</name>
<dbReference type="PANTHER" id="PTHR31236:SF3">
    <property type="entry name" value="BURP DOMAIN-CONTAINING PROTEIN 15"/>
    <property type="match status" value="1"/>
</dbReference>
<dbReference type="InterPro" id="IPR044816">
    <property type="entry name" value="BURP"/>
</dbReference>
<dbReference type="Pfam" id="PF03181">
    <property type="entry name" value="BURP"/>
    <property type="match status" value="1"/>
</dbReference>
<dbReference type="EMBL" id="AM072969">
    <property type="protein sequence ID" value="CAJ26381.1"/>
    <property type="molecule type" value="Genomic_DNA"/>
</dbReference>
<dbReference type="PANTHER" id="PTHR31236">
    <property type="entry name" value="BURP DOMAIN PROTEIN USPL1-LIKE"/>
    <property type="match status" value="1"/>
</dbReference>
<dbReference type="PROSITE" id="PS51277">
    <property type="entry name" value="BURP"/>
    <property type="match status" value="1"/>
</dbReference>
<reference evidence="2" key="1">
    <citation type="journal article" date="2006" name="Nature">
        <title>Molecular characterization of Ph1 as a major chromosome pairing locus in polyploid wheat.</title>
        <authorList>
            <person name="Griffiths S."/>
            <person name="Sharp R."/>
            <person name="Foote T.N."/>
            <person name="Bertin I."/>
            <person name="Wanous M."/>
            <person name="Reader S."/>
            <person name="Colas I."/>
            <person name="Moore G."/>
        </authorList>
    </citation>
    <scope>NUCLEOTIDE SEQUENCE</scope>
</reference>
<feature type="domain" description="BURP" evidence="1">
    <location>
        <begin position="38"/>
        <end position="281"/>
    </location>
</feature>
<sequence>MCFVVDFVVNALKLSFVDPQAQPGQQLASAARTSPAEAFWRAALPGAPMPEALLELLHHVFSLTYAWLRVRAHAESAGVPDGVAEGDYNDNDPPPPMNFNYDDYRALPRSRTGSSTNAAAPRFLYRAGVRNDAATRVDNAATMVFFLEDAVRVGESLPLLHGTQRRAAAGAGASAGLDLYAVRSVRAVEGPGLVVCRGDAAGHGHGAVYGCRAVGPAARVYALALAGDEDAAAVLSAVAVCRTDTARWDPEHAAFRLLGVKPGGPAVCHAVPNAQVLLSAKNGESPSAN</sequence>
<evidence type="ECO:0000313" key="2">
    <source>
        <dbReference type="EMBL" id="CAJ26381.1"/>
    </source>
</evidence>
<dbReference type="InterPro" id="IPR004873">
    <property type="entry name" value="BURP_dom"/>
</dbReference>
<organism evidence="2">
    <name type="scientific">Brachypodium sylvaticum</name>
    <name type="common">False brome</name>
    <dbReference type="NCBI Taxonomy" id="29664"/>
    <lineage>
        <taxon>Eukaryota</taxon>
        <taxon>Viridiplantae</taxon>
        <taxon>Streptophyta</taxon>
        <taxon>Embryophyta</taxon>
        <taxon>Tracheophyta</taxon>
        <taxon>Spermatophyta</taxon>
        <taxon>Magnoliopsida</taxon>
        <taxon>Liliopsida</taxon>
        <taxon>Poales</taxon>
        <taxon>Poaceae</taxon>
        <taxon>BOP clade</taxon>
        <taxon>Pooideae</taxon>
        <taxon>Stipodae</taxon>
        <taxon>Brachypodieae</taxon>
        <taxon>Brachypodium</taxon>
    </lineage>
</organism>
<protein>
    <submittedName>
        <fullName evidence="2">RAFTIN1-like protein</fullName>
    </submittedName>
</protein>
<accession>Q2L3D6</accession>